<reference evidence="1" key="3">
    <citation type="submission" date="2022-01" db="UniProtKB">
        <authorList>
            <consortium name="EnsemblPlants"/>
        </authorList>
    </citation>
    <scope>IDENTIFICATION</scope>
    <source>
        <strain evidence="1">subsp. vulgare</strain>
    </source>
</reference>
<accession>A0A8I6Y953</accession>
<name>A0A8I6Y953_HORVV</name>
<dbReference type="Gramene" id="HORVU.MOREX.r3.7HG0651950.1">
    <property type="protein sequence ID" value="HORVU.MOREX.r3.7HG0651950.1.CDS1"/>
    <property type="gene ID" value="HORVU.MOREX.r3.7HG0651950"/>
</dbReference>
<reference evidence="1" key="2">
    <citation type="submission" date="2020-10" db="EMBL/GenBank/DDBJ databases">
        <authorList>
            <person name="Scholz U."/>
            <person name="Mascher M."/>
            <person name="Fiebig A."/>
        </authorList>
    </citation>
    <scope>NUCLEOTIDE SEQUENCE [LARGE SCALE GENOMIC DNA]</scope>
    <source>
        <strain evidence="1">cv. Morex</strain>
    </source>
</reference>
<evidence type="ECO:0000313" key="2">
    <source>
        <dbReference type="Proteomes" id="UP000011116"/>
    </source>
</evidence>
<protein>
    <submittedName>
        <fullName evidence="1">Uncharacterized protein</fullName>
    </submittedName>
</protein>
<keyword evidence="2" id="KW-1185">Reference proteome</keyword>
<evidence type="ECO:0000313" key="1">
    <source>
        <dbReference type="EnsemblPlants" id="HORVU.MOREX.r3.7HG0651950.1.CDS1"/>
    </source>
</evidence>
<dbReference type="Proteomes" id="UP000011116">
    <property type="component" value="Chromosome 7H"/>
</dbReference>
<organism evidence="1 2">
    <name type="scientific">Hordeum vulgare subsp. vulgare</name>
    <name type="common">Domesticated barley</name>
    <dbReference type="NCBI Taxonomy" id="112509"/>
    <lineage>
        <taxon>Eukaryota</taxon>
        <taxon>Viridiplantae</taxon>
        <taxon>Streptophyta</taxon>
        <taxon>Embryophyta</taxon>
        <taxon>Tracheophyta</taxon>
        <taxon>Spermatophyta</taxon>
        <taxon>Magnoliopsida</taxon>
        <taxon>Liliopsida</taxon>
        <taxon>Poales</taxon>
        <taxon>Poaceae</taxon>
        <taxon>BOP clade</taxon>
        <taxon>Pooideae</taxon>
        <taxon>Triticodae</taxon>
        <taxon>Triticeae</taxon>
        <taxon>Hordeinae</taxon>
        <taxon>Hordeum</taxon>
    </lineage>
</organism>
<dbReference type="EnsemblPlants" id="HORVU.MOREX.r3.7HG0651950.1">
    <property type="protein sequence ID" value="HORVU.MOREX.r3.7HG0651950.1.CDS1"/>
    <property type="gene ID" value="HORVU.MOREX.r3.7HG0651950"/>
</dbReference>
<reference evidence="2" key="1">
    <citation type="journal article" date="2012" name="Nature">
        <title>A physical, genetic and functional sequence assembly of the barley genome.</title>
        <authorList>
            <consortium name="The International Barley Genome Sequencing Consortium"/>
            <person name="Mayer K.F."/>
            <person name="Waugh R."/>
            <person name="Brown J.W."/>
            <person name="Schulman A."/>
            <person name="Langridge P."/>
            <person name="Platzer M."/>
            <person name="Fincher G.B."/>
            <person name="Muehlbauer G.J."/>
            <person name="Sato K."/>
            <person name="Close T.J."/>
            <person name="Wise R.P."/>
            <person name="Stein N."/>
        </authorList>
    </citation>
    <scope>NUCLEOTIDE SEQUENCE [LARGE SCALE GENOMIC DNA]</scope>
    <source>
        <strain evidence="2">cv. Morex</strain>
    </source>
</reference>
<proteinExistence type="predicted"/>
<dbReference type="AlphaFoldDB" id="A0A8I6Y953"/>
<sequence>MPQSYLTETHCILQAFYELCVFLSKYDLPFVPQILALHAFRRFENKSDAINLTTRQIGGRLTGLLWDYCLPGELIIVGRPEYKSIIEGKLVCLTV</sequence>